<organism evidence="1 2">
    <name type="scientific">Coralloluteibacterium thermophilum</name>
    <dbReference type="NCBI Taxonomy" id="2707049"/>
    <lineage>
        <taxon>Bacteria</taxon>
        <taxon>Pseudomonadati</taxon>
        <taxon>Pseudomonadota</taxon>
        <taxon>Gammaproteobacteria</taxon>
        <taxon>Lysobacterales</taxon>
        <taxon>Lysobacteraceae</taxon>
        <taxon>Coralloluteibacterium</taxon>
    </lineage>
</organism>
<comment type="caution">
    <text evidence="1">The sequence shown here is derived from an EMBL/GenBank/DDBJ whole genome shotgun (WGS) entry which is preliminary data.</text>
</comment>
<gene>
    <name evidence="1" type="ORF">ACFO3Q_01460</name>
</gene>
<evidence type="ECO:0008006" key="3">
    <source>
        <dbReference type="Google" id="ProtNLM"/>
    </source>
</evidence>
<evidence type="ECO:0000313" key="1">
    <source>
        <dbReference type="EMBL" id="MFC4726847.1"/>
    </source>
</evidence>
<keyword evidence="2" id="KW-1185">Reference proteome</keyword>
<reference evidence="2" key="1">
    <citation type="journal article" date="2019" name="Int. J. Syst. Evol. Microbiol.">
        <title>The Global Catalogue of Microorganisms (GCM) 10K type strain sequencing project: providing services to taxonomists for standard genome sequencing and annotation.</title>
        <authorList>
            <consortium name="The Broad Institute Genomics Platform"/>
            <consortium name="The Broad Institute Genome Sequencing Center for Infectious Disease"/>
            <person name="Wu L."/>
            <person name="Ma J."/>
        </authorList>
    </citation>
    <scope>NUCLEOTIDE SEQUENCE [LARGE SCALE GENOMIC DNA]</scope>
    <source>
        <strain evidence="2">CGMCC 1.13574</strain>
    </source>
</reference>
<proteinExistence type="predicted"/>
<dbReference type="Proteomes" id="UP001595892">
    <property type="component" value="Unassembled WGS sequence"/>
</dbReference>
<name>A0ABV9NEN0_9GAMM</name>
<sequence length="104" mass="11161">MLPIKRGGELEVVGWVLNPRREVPREFAVVLVGVASSYAARGAAGGARADVARVFSTALAIASGYSVRATLANVEPGEYEVILVQDTYNVPTRCETGWRIQVVD</sequence>
<dbReference type="EMBL" id="JBHSGG010000002">
    <property type="protein sequence ID" value="MFC4726847.1"/>
    <property type="molecule type" value="Genomic_DNA"/>
</dbReference>
<evidence type="ECO:0000313" key="2">
    <source>
        <dbReference type="Proteomes" id="UP001595892"/>
    </source>
</evidence>
<dbReference type="RefSeq" id="WP_377002802.1">
    <property type="nucleotide sequence ID" value="NZ_JBHSGG010000002.1"/>
</dbReference>
<accession>A0ABV9NEN0</accession>
<protein>
    <recommendedName>
        <fullName evidence="3">Head-tail adaptor protein</fullName>
    </recommendedName>
</protein>